<dbReference type="EMBL" id="QJJK01000002">
    <property type="protein sequence ID" value="PXW63419.1"/>
    <property type="molecule type" value="Genomic_DNA"/>
</dbReference>
<dbReference type="Gene3D" id="2.120.10.10">
    <property type="match status" value="1"/>
</dbReference>
<organism evidence="2 3">
    <name type="scientific">Chelatococcus asaccharovorans</name>
    <dbReference type="NCBI Taxonomy" id="28210"/>
    <lineage>
        <taxon>Bacteria</taxon>
        <taxon>Pseudomonadati</taxon>
        <taxon>Pseudomonadota</taxon>
        <taxon>Alphaproteobacteria</taxon>
        <taxon>Hyphomicrobiales</taxon>
        <taxon>Chelatococcaceae</taxon>
        <taxon>Chelatococcus</taxon>
    </lineage>
</organism>
<dbReference type="CDD" id="cd15482">
    <property type="entry name" value="Sialidase_non-viral"/>
    <property type="match status" value="1"/>
</dbReference>
<dbReference type="InterPro" id="IPR036278">
    <property type="entry name" value="Sialidase_sf"/>
</dbReference>
<feature type="domain" description="Sialidase" evidence="1">
    <location>
        <begin position="143"/>
        <end position="353"/>
    </location>
</feature>
<dbReference type="SUPFAM" id="SSF50939">
    <property type="entry name" value="Sialidases"/>
    <property type="match status" value="1"/>
</dbReference>
<name>A0A2V3URT3_9HYPH</name>
<comment type="caution">
    <text evidence="2">The sequence shown here is derived from an EMBL/GenBank/DDBJ whole genome shotgun (WGS) entry which is preliminary data.</text>
</comment>
<proteinExistence type="predicted"/>
<evidence type="ECO:0000259" key="1">
    <source>
        <dbReference type="Pfam" id="PF13088"/>
    </source>
</evidence>
<dbReference type="InterPro" id="IPR011040">
    <property type="entry name" value="Sialidase"/>
</dbReference>
<dbReference type="Proteomes" id="UP000248021">
    <property type="component" value="Unassembled WGS sequence"/>
</dbReference>
<keyword evidence="3" id="KW-1185">Reference proteome</keyword>
<reference evidence="2 3" key="1">
    <citation type="submission" date="2018-05" db="EMBL/GenBank/DDBJ databases">
        <title>Genomic Encyclopedia of Type Strains, Phase IV (KMG-IV): sequencing the most valuable type-strain genomes for metagenomic binning, comparative biology and taxonomic classification.</title>
        <authorList>
            <person name="Goeker M."/>
        </authorList>
    </citation>
    <scope>NUCLEOTIDE SEQUENCE [LARGE SCALE GENOMIC DNA]</scope>
    <source>
        <strain evidence="2 3">DSM 6462</strain>
    </source>
</reference>
<evidence type="ECO:0000313" key="3">
    <source>
        <dbReference type="Proteomes" id="UP000248021"/>
    </source>
</evidence>
<dbReference type="Pfam" id="PF13088">
    <property type="entry name" value="BNR_2"/>
    <property type="match status" value="1"/>
</dbReference>
<evidence type="ECO:0000313" key="2">
    <source>
        <dbReference type="EMBL" id="PXW63419.1"/>
    </source>
</evidence>
<accession>A0A2V3URT3</accession>
<gene>
    <name evidence="2" type="ORF">C7450_102335</name>
</gene>
<protein>
    <submittedName>
        <fullName evidence="2">BNR repeat protein</fullName>
    </submittedName>
</protein>
<sequence length="385" mass="42525">MANRFQRPRPVQDARHGIVYRNDSEFAAWAFLGGLWLGADGDVVAAFTRNDCVYTSPDDVHHDMLSVSRGRVSTIRSSDGGESWDEASLRTVFDMSTSAEDIAANGPPDYGQEEPVDFLDKNVFILSGAVPAHFVPTARPWISLSSDGGRSWRRPVVLPLGGLHSLSGQGSTSVRSDGVSLIALTSVTPDGWTRRPLVYASANGGQSWQFLSFITPEQDDGTAVSAKQGSPRFGAHRYFYPCPLPLRNGRILCSMRSQRDPTSVLWTEMFESEDGGRTWHFLSRVNDWGAPGDIVEMADGRIVCVYGYRLAPYGIRARVSEDGGRSWGSELILRDDGGSWDLGYPRVIEVKPGLLLTTYYMNTRDDPIQLNGGVRHIARTFFRPD</sequence>
<dbReference type="PANTHER" id="PTHR43752">
    <property type="entry name" value="BNR/ASP-BOX REPEAT FAMILY PROTEIN"/>
    <property type="match status" value="1"/>
</dbReference>
<dbReference type="PANTHER" id="PTHR43752:SF2">
    <property type="entry name" value="BNR_ASP-BOX REPEAT FAMILY PROTEIN"/>
    <property type="match status" value="1"/>
</dbReference>
<dbReference type="AlphaFoldDB" id="A0A2V3URT3"/>